<dbReference type="EMBL" id="LIAE01007201">
    <property type="protein sequence ID" value="PAV81129.1"/>
    <property type="molecule type" value="Genomic_DNA"/>
</dbReference>
<organism evidence="1 2">
    <name type="scientific">Diploscapter pachys</name>
    <dbReference type="NCBI Taxonomy" id="2018661"/>
    <lineage>
        <taxon>Eukaryota</taxon>
        <taxon>Metazoa</taxon>
        <taxon>Ecdysozoa</taxon>
        <taxon>Nematoda</taxon>
        <taxon>Chromadorea</taxon>
        <taxon>Rhabditida</taxon>
        <taxon>Rhabditina</taxon>
        <taxon>Rhabditomorpha</taxon>
        <taxon>Rhabditoidea</taxon>
        <taxon>Rhabditidae</taxon>
        <taxon>Diploscapter</taxon>
    </lineage>
</organism>
<dbReference type="OrthoDB" id="412005at2759"/>
<sequence length="94" mass="10008">MDKPDTQVCVIGNGPAGLSLSAFLSGLIPFYNPESRHPNPVIDGRLSPEPAESLIDQTSFSDFPPRLIVSSFSGLAPAYSPRRETASGCAHTFC</sequence>
<dbReference type="AlphaFoldDB" id="A0A2A2L4M3"/>
<evidence type="ECO:0000313" key="2">
    <source>
        <dbReference type="Proteomes" id="UP000218231"/>
    </source>
</evidence>
<dbReference type="PANTHER" id="PTHR15192">
    <property type="entry name" value="PROTEIN CBG05349"/>
    <property type="match status" value="1"/>
</dbReference>
<gene>
    <name evidence="1" type="ORF">WR25_22378</name>
</gene>
<dbReference type="PANTHER" id="PTHR15192:SF8">
    <property type="entry name" value="FAD_NAD(P)-BINDING DOMAIN-CONTAINING PROTEIN"/>
    <property type="match status" value="1"/>
</dbReference>
<dbReference type="InterPro" id="IPR029731">
    <property type="entry name" value="OSGIN1/2"/>
</dbReference>
<proteinExistence type="predicted"/>
<name>A0A2A2L4M3_9BILA</name>
<dbReference type="Proteomes" id="UP000218231">
    <property type="component" value="Unassembled WGS sequence"/>
</dbReference>
<reference evidence="1 2" key="1">
    <citation type="journal article" date="2017" name="Curr. Biol.">
        <title>Genome architecture and evolution of a unichromosomal asexual nematode.</title>
        <authorList>
            <person name="Fradin H."/>
            <person name="Zegar C."/>
            <person name="Gutwein M."/>
            <person name="Lucas J."/>
            <person name="Kovtun M."/>
            <person name="Corcoran D."/>
            <person name="Baugh L.R."/>
            <person name="Kiontke K."/>
            <person name="Gunsalus K."/>
            <person name="Fitch D.H."/>
            <person name="Piano F."/>
        </authorList>
    </citation>
    <scope>NUCLEOTIDE SEQUENCE [LARGE SCALE GENOMIC DNA]</scope>
    <source>
        <strain evidence="1">PF1309</strain>
    </source>
</reference>
<comment type="caution">
    <text evidence="1">The sequence shown here is derived from an EMBL/GenBank/DDBJ whole genome shotgun (WGS) entry which is preliminary data.</text>
</comment>
<keyword evidence="2" id="KW-1185">Reference proteome</keyword>
<protein>
    <submittedName>
        <fullName evidence="1">Uncharacterized protein</fullName>
    </submittedName>
</protein>
<accession>A0A2A2L4M3</accession>
<evidence type="ECO:0000313" key="1">
    <source>
        <dbReference type="EMBL" id="PAV81129.1"/>
    </source>
</evidence>